<sequence length="331" mass="34930">MATPTSSPILLGPNQPAARPYRGGDGIRRLRGEGAADAYSPEDFVASTTCTFGSDVVGLSALPDGTLLRDAIAASPEQWLGADHLERFGAETGLLVKLLHTGERLFNHAHPDAAFANEHLGIPHGKTESWIITSTGDDETADVWLGWNRDISSHELAAWFEAQDSEAMLGALNHRDVRAGDVVHVPAGTPHAIGEGITLVELQEPVDLSIILEYAPFPALSRQTALLGLERETALGAVDTARTDPSTLISRVADGSFLPRAADPYYRAERVRGGSALDAGFSVLVVLEGEGALGGVDLVRGATAVIPHGAGELRLTGDIVGIRARPPKPSR</sequence>
<keyword evidence="1" id="KW-0479">Metal-binding</keyword>
<protein>
    <submittedName>
        <fullName evidence="4">Class I mannose-6-phosphate isomerase</fullName>
    </submittedName>
</protein>
<reference evidence="4" key="2">
    <citation type="submission" date="2021-04" db="EMBL/GenBank/DDBJ databases">
        <authorList>
            <person name="Gilroy R."/>
        </authorList>
    </citation>
    <scope>NUCLEOTIDE SEQUENCE</scope>
    <source>
        <strain evidence="4">ChiHjej8B7-3636</strain>
    </source>
</reference>
<dbReference type="InterPro" id="IPR011051">
    <property type="entry name" value="RmlC_Cupin_sf"/>
</dbReference>
<dbReference type="Proteomes" id="UP000824220">
    <property type="component" value="Unassembled WGS sequence"/>
</dbReference>
<proteinExistence type="predicted"/>
<accession>A0A9D2H897</accession>
<organism evidence="4 5">
    <name type="scientific">Candidatus Microbacterium stercoravium</name>
    <dbReference type="NCBI Taxonomy" id="2838697"/>
    <lineage>
        <taxon>Bacteria</taxon>
        <taxon>Bacillati</taxon>
        <taxon>Actinomycetota</taxon>
        <taxon>Actinomycetes</taxon>
        <taxon>Micrococcales</taxon>
        <taxon>Microbacteriaceae</taxon>
        <taxon>Microbacterium</taxon>
    </lineage>
</organism>
<dbReference type="GO" id="GO:0016853">
    <property type="term" value="F:isomerase activity"/>
    <property type="evidence" value="ECO:0007669"/>
    <property type="project" value="UniProtKB-KW"/>
</dbReference>
<evidence type="ECO:0000313" key="5">
    <source>
        <dbReference type="Proteomes" id="UP000824220"/>
    </source>
</evidence>
<dbReference type="InterPro" id="IPR014710">
    <property type="entry name" value="RmlC-like_jellyroll"/>
</dbReference>
<dbReference type="PANTHER" id="PTHR42742:SF3">
    <property type="entry name" value="FRUCTOKINASE"/>
    <property type="match status" value="1"/>
</dbReference>
<evidence type="ECO:0000256" key="2">
    <source>
        <dbReference type="ARBA" id="ARBA00022833"/>
    </source>
</evidence>
<dbReference type="Gene3D" id="2.60.120.10">
    <property type="entry name" value="Jelly Rolls"/>
    <property type="match status" value="1"/>
</dbReference>
<evidence type="ECO:0000256" key="3">
    <source>
        <dbReference type="SAM" id="MobiDB-lite"/>
    </source>
</evidence>
<keyword evidence="4" id="KW-0413">Isomerase</keyword>
<evidence type="ECO:0000256" key="1">
    <source>
        <dbReference type="ARBA" id="ARBA00022723"/>
    </source>
</evidence>
<dbReference type="GO" id="GO:0046872">
    <property type="term" value="F:metal ion binding"/>
    <property type="evidence" value="ECO:0007669"/>
    <property type="project" value="UniProtKB-KW"/>
</dbReference>
<dbReference type="EMBL" id="DXAM01000155">
    <property type="protein sequence ID" value="HJA05486.1"/>
    <property type="molecule type" value="Genomic_DNA"/>
</dbReference>
<dbReference type="SUPFAM" id="SSF51182">
    <property type="entry name" value="RmlC-like cupins"/>
    <property type="match status" value="1"/>
</dbReference>
<gene>
    <name evidence="4" type="ORF">H9800_11595</name>
</gene>
<dbReference type="AlphaFoldDB" id="A0A9D2H897"/>
<dbReference type="InterPro" id="IPR051804">
    <property type="entry name" value="Carb_Metab_Reg_Kinase/Isom"/>
</dbReference>
<comment type="caution">
    <text evidence="4">The sequence shown here is derived from an EMBL/GenBank/DDBJ whole genome shotgun (WGS) entry which is preliminary data.</text>
</comment>
<reference evidence="4" key="1">
    <citation type="journal article" date="2021" name="PeerJ">
        <title>Extensive microbial diversity within the chicken gut microbiome revealed by metagenomics and culture.</title>
        <authorList>
            <person name="Gilroy R."/>
            <person name="Ravi A."/>
            <person name="Getino M."/>
            <person name="Pursley I."/>
            <person name="Horton D.L."/>
            <person name="Alikhan N.F."/>
            <person name="Baker D."/>
            <person name="Gharbi K."/>
            <person name="Hall N."/>
            <person name="Watson M."/>
            <person name="Adriaenssens E.M."/>
            <person name="Foster-Nyarko E."/>
            <person name="Jarju S."/>
            <person name="Secka A."/>
            <person name="Antonio M."/>
            <person name="Oren A."/>
            <person name="Chaudhuri R.R."/>
            <person name="La Ragione R."/>
            <person name="Hildebrand F."/>
            <person name="Pallen M.J."/>
        </authorList>
    </citation>
    <scope>NUCLEOTIDE SEQUENCE</scope>
    <source>
        <strain evidence="4">ChiHjej8B7-3636</strain>
    </source>
</reference>
<dbReference type="PANTHER" id="PTHR42742">
    <property type="entry name" value="TRANSCRIPTIONAL REPRESSOR MPRA"/>
    <property type="match status" value="1"/>
</dbReference>
<keyword evidence="2" id="KW-0862">Zinc</keyword>
<evidence type="ECO:0000313" key="4">
    <source>
        <dbReference type="EMBL" id="HJA05486.1"/>
    </source>
</evidence>
<feature type="region of interest" description="Disordered" evidence="3">
    <location>
        <begin position="1"/>
        <end position="22"/>
    </location>
</feature>
<name>A0A9D2H897_9MICO</name>
<dbReference type="CDD" id="cd07010">
    <property type="entry name" value="cupin_PMI_type_I_N_bac"/>
    <property type="match status" value="1"/>
</dbReference>